<feature type="chain" id="PRO_5041029979" description="Lipopolysaccharide export system protein LptA" evidence="4">
    <location>
        <begin position="24"/>
        <end position="207"/>
    </location>
</feature>
<reference evidence="7" key="1">
    <citation type="submission" date="2022-03" db="EMBL/GenBank/DDBJ databases">
        <authorList>
            <person name="Woo C.Y."/>
        </authorList>
    </citation>
    <scope>NUCLEOTIDE SEQUENCE</scope>
    <source>
        <strain evidence="7">CYS-02</strain>
    </source>
</reference>
<dbReference type="AlphaFoldDB" id="A0A9X2AQ63"/>
<dbReference type="Proteomes" id="UP001139447">
    <property type="component" value="Unassembled WGS sequence"/>
</dbReference>
<evidence type="ECO:0000256" key="1">
    <source>
        <dbReference type="ARBA" id="ARBA00022448"/>
    </source>
</evidence>
<evidence type="ECO:0000256" key="3">
    <source>
        <dbReference type="ARBA" id="ARBA00022764"/>
    </source>
</evidence>
<dbReference type="PANTHER" id="PTHR36504">
    <property type="entry name" value="LIPOPOLYSACCHARIDE EXPORT SYSTEM PROTEIN LPTA"/>
    <property type="match status" value="1"/>
</dbReference>
<dbReference type="PANTHER" id="PTHR36504:SF1">
    <property type="entry name" value="LIPOPOLYSACCHARIDE EXPORT SYSTEM PROTEIN LPTA"/>
    <property type="match status" value="1"/>
</dbReference>
<dbReference type="InterPro" id="IPR005653">
    <property type="entry name" value="OstA-like_N"/>
</dbReference>
<comment type="similarity">
    <text evidence="4">Belongs to the LptA family.</text>
</comment>
<comment type="function">
    <text evidence="4">Involved in the assembly of lipopolysaccharide (LPS). Required for the translocation of LPS from the inner membrane to the outer membrane.</text>
</comment>
<dbReference type="EMBL" id="JALGBI010000003">
    <property type="protein sequence ID" value="MCJ0766039.1"/>
    <property type="molecule type" value="Genomic_DNA"/>
</dbReference>
<feature type="domain" description="Organic solvent tolerance-like N-terminal" evidence="6">
    <location>
        <begin position="33"/>
        <end position="150"/>
    </location>
</feature>
<evidence type="ECO:0000256" key="2">
    <source>
        <dbReference type="ARBA" id="ARBA00022729"/>
    </source>
</evidence>
<name>A0A9X2AQ63_9BURK</name>
<dbReference type="GO" id="GO:0030288">
    <property type="term" value="C:outer membrane-bounded periplasmic space"/>
    <property type="evidence" value="ECO:0007669"/>
    <property type="project" value="TreeGrafter"/>
</dbReference>
<protein>
    <recommendedName>
        <fullName evidence="4">Lipopolysaccharide export system protein LptA</fullName>
    </recommendedName>
</protein>
<dbReference type="GO" id="GO:0009279">
    <property type="term" value="C:cell outer membrane"/>
    <property type="evidence" value="ECO:0007669"/>
    <property type="project" value="TreeGrafter"/>
</dbReference>
<comment type="subunit">
    <text evidence="4">Component of the lipopolysaccharide transport and assembly complex.</text>
</comment>
<proteinExistence type="inferred from homology"/>
<dbReference type="Pfam" id="PF03968">
    <property type="entry name" value="LptD_N"/>
    <property type="match status" value="1"/>
</dbReference>
<evidence type="ECO:0000313" key="7">
    <source>
        <dbReference type="EMBL" id="MCJ0766039.1"/>
    </source>
</evidence>
<dbReference type="GO" id="GO:0043165">
    <property type="term" value="P:Gram-negative-bacterium-type cell outer membrane assembly"/>
    <property type="evidence" value="ECO:0007669"/>
    <property type="project" value="UniProtKB-UniRule"/>
</dbReference>
<feature type="compositionally biased region" description="Pro residues" evidence="5">
    <location>
        <begin position="185"/>
        <end position="195"/>
    </location>
</feature>
<evidence type="ECO:0000256" key="5">
    <source>
        <dbReference type="SAM" id="MobiDB-lite"/>
    </source>
</evidence>
<organism evidence="7 8">
    <name type="scientific">Variovorax terrae</name>
    <dbReference type="NCBI Taxonomy" id="2923278"/>
    <lineage>
        <taxon>Bacteria</taxon>
        <taxon>Pseudomonadati</taxon>
        <taxon>Pseudomonadota</taxon>
        <taxon>Betaproteobacteria</taxon>
        <taxon>Burkholderiales</taxon>
        <taxon>Comamonadaceae</taxon>
        <taxon>Variovorax</taxon>
    </lineage>
</organism>
<evidence type="ECO:0000256" key="4">
    <source>
        <dbReference type="HAMAP-Rule" id="MF_01914"/>
    </source>
</evidence>
<comment type="subcellular location">
    <subcellularLocation>
        <location evidence="4">Periplasm</location>
    </subcellularLocation>
</comment>
<keyword evidence="2 4" id="KW-0732">Signal</keyword>
<feature type="signal peptide" evidence="4">
    <location>
        <begin position="1"/>
        <end position="23"/>
    </location>
</feature>
<dbReference type="GO" id="GO:0001530">
    <property type="term" value="F:lipopolysaccharide binding"/>
    <property type="evidence" value="ECO:0007669"/>
    <property type="project" value="InterPro"/>
</dbReference>
<dbReference type="InterPro" id="IPR014340">
    <property type="entry name" value="LptA"/>
</dbReference>
<accession>A0A9X2AQ63</accession>
<dbReference type="HAMAP" id="MF_01914">
    <property type="entry name" value="LPS_assembly_LptA"/>
    <property type="match status" value="1"/>
</dbReference>
<dbReference type="GO" id="GO:0015920">
    <property type="term" value="P:lipopolysaccharide transport"/>
    <property type="evidence" value="ECO:0007669"/>
    <property type="project" value="UniProtKB-UniRule"/>
</dbReference>
<gene>
    <name evidence="4 7" type="primary">lptA</name>
    <name evidence="7" type="ORF">MMF98_22725</name>
</gene>
<dbReference type="Gene3D" id="2.60.450.10">
    <property type="entry name" value="Lipopolysaccharide (LPS) transport protein A like domain"/>
    <property type="match status" value="1"/>
</dbReference>
<dbReference type="RefSeq" id="WP_243309614.1">
    <property type="nucleotide sequence ID" value="NZ_JALGBI010000003.1"/>
</dbReference>
<dbReference type="GO" id="GO:0017089">
    <property type="term" value="F:glycolipid transfer activity"/>
    <property type="evidence" value="ECO:0007669"/>
    <property type="project" value="TreeGrafter"/>
</dbReference>
<feature type="region of interest" description="Disordered" evidence="5">
    <location>
        <begin position="157"/>
        <end position="207"/>
    </location>
</feature>
<dbReference type="NCBIfam" id="TIGR03002">
    <property type="entry name" value="outer_YhbN_LptA"/>
    <property type="match status" value="1"/>
</dbReference>
<keyword evidence="8" id="KW-1185">Reference proteome</keyword>
<evidence type="ECO:0000313" key="8">
    <source>
        <dbReference type="Proteomes" id="UP001139447"/>
    </source>
</evidence>
<evidence type="ECO:0000259" key="6">
    <source>
        <dbReference type="Pfam" id="PF03968"/>
    </source>
</evidence>
<comment type="caution">
    <text evidence="7">The sequence shown here is derived from an EMBL/GenBank/DDBJ whole genome shotgun (WGS) entry which is preliminary data.</text>
</comment>
<sequence length="207" mass="22379" precursor="true">MNKTYVLPVLFVVCALVAGGASAEKADRNKPMNVEADALRYDDLSQTSIFTGRVVATKGTIVIRGARIDVRQDPEGYQYGTVTAEPGRLAFYRQKREGVDEYIEGEGELIEYDSKADNVKLIRRAELRRYKGTTLNDEMTGSLIVYENSTDVFTVDGSPQGAQGAPASGNGRIRAMLTPKVDPSAPVPSAPPPAALRPSTNLGGEKR</sequence>
<dbReference type="InterPro" id="IPR052037">
    <property type="entry name" value="LPS_export_LptA"/>
</dbReference>
<keyword evidence="3 4" id="KW-0574">Periplasm</keyword>
<keyword evidence="1 4" id="KW-0813">Transport</keyword>